<gene>
    <name evidence="11" type="ORF">KHM83_10850</name>
</gene>
<dbReference type="RefSeq" id="WP_213237037.1">
    <property type="nucleotide sequence ID" value="NZ_JAHBCL010000017.1"/>
</dbReference>
<dbReference type="InterPro" id="IPR024194">
    <property type="entry name" value="Ac/AlaTfrase_AlgI/DltB"/>
</dbReference>
<evidence type="ECO:0000256" key="2">
    <source>
        <dbReference type="ARBA" id="ARBA00010323"/>
    </source>
</evidence>
<dbReference type="InterPro" id="IPR028362">
    <property type="entry name" value="AlgI"/>
</dbReference>
<feature type="transmembrane region" description="Helical" evidence="10">
    <location>
        <begin position="436"/>
        <end position="456"/>
    </location>
</feature>
<organism evidence="11 12">
    <name type="scientific">Fusibacter paucivorans</name>
    <dbReference type="NCBI Taxonomy" id="76009"/>
    <lineage>
        <taxon>Bacteria</taxon>
        <taxon>Bacillati</taxon>
        <taxon>Bacillota</taxon>
        <taxon>Clostridia</taxon>
        <taxon>Eubacteriales</taxon>
        <taxon>Eubacteriales Family XII. Incertae Sedis</taxon>
        <taxon>Fusibacter</taxon>
    </lineage>
</organism>
<protein>
    <submittedName>
        <fullName evidence="11">MBOAT family protein</fullName>
    </submittedName>
</protein>
<evidence type="ECO:0000313" key="12">
    <source>
        <dbReference type="Proteomes" id="UP000746471"/>
    </source>
</evidence>
<keyword evidence="12" id="KW-1185">Reference proteome</keyword>
<evidence type="ECO:0000313" key="11">
    <source>
        <dbReference type="EMBL" id="MBS7527178.1"/>
    </source>
</evidence>
<dbReference type="Pfam" id="PF03062">
    <property type="entry name" value="MBOAT"/>
    <property type="match status" value="1"/>
</dbReference>
<keyword evidence="5 10" id="KW-0812">Transmembrane</keyword>
<keyword evidence="6 10" id="KW-1133">Transmembrane helix</keyword>
<dbReference type="InterPro" id="IPR051085">
    <property type="entry name" value="MB_O-acyltransferase"/>
</dbReference>
<evidence type="ECO:0000256" key="1">
    <source>
        <dbReference type="ARBA" id="ARBA00004651"/>
    </source>
</evidence>
<dbReference type="PIRSF" id="PIRSF500217">
    <property type="entry name" value="AlgI"/>
    <property type="match status" value="1"/>
</dbReference>
<feature type="transmembrane region" description="Helical" evidence="10">
    <location>
        <begin position="30"/>
        <end position="57"/>
    </location>
</feature>
<reference evidence="11 12" key="1">
    <citation type="submission" date="2021-05" db="EMBL/GenBank/DDBJ databases">
        <title>Fusibacter ferrireducens sp. nov., an anaerobic, sulfur- and Fe-reducing bacterium isolated from the mangrove sediment.</title>
        <authorList>
            <person name="Qiu D."/>
        </authorList>
    </citation>
    <scope>NUCLEOTIDE SEQUENCE [LARGE SCALE GENOMIC DNA]</scope>
    <source>
        <strain evidence="11 12">DSM 12116</strain>
    </source>
</reference>
<sequence length="467" mass="54138">MVFSSIAFLIYFLPINLLIYYMLKTRDQRNAVLIVFSLIFYAWGEPVWISLMIFSAVVDFLCGRWIAKQTVPLKRRLGLIASLTSNLGLLGFFKYGGFFVDNINQLFHLSLPFHTFALPIGISFYTFQTLSYTIDVYRGDVEPNTRFFDFLLYVSLFHQLVAGPIVRYRDVAHEIRNREENWSDFSYGVNRFCIGLFKKVYFGNIAGEIGAVILDGDLTKLSVSAAWLGSACFALQIYYDFSGYSDMAIGLGRMVGFHYRENFNYPYISESISAFWRRWHISLGSFFRDYVYIPLGGNRKRFFWNMAVVWFLTGLWHGASWNFVLWGLFNGILIFAERWGSRLFRDFSLPTLIVQPIKHVYFLAAMLVGWMIFYYPAVSDGLTYIGIMFGYGADGLVEPSTITTIQHHFVFFALAVMGTTPLLEWLWKKLRGHEHLWAETALHFGLLAISLVYLIGQSYNPFLYFRF</sequence>
<keyword evidence="3 9" id="KW-1003">Cell membrane</keyword>
<dbReference type="EMBL" id="JAHBCL010000017">
    <property type="protein sequence ID" value="MBS7527178.1"/>
    <property type="molecule type" value="Genomic_DNA"/>
</dbReference>
<comment type="subcellular location">
    <subcellularLocation>
        <location evidence="1">Cell membrane</location>
        <topology evidence="1">Multi-pass membrane protein</topology>
    </subcellularLocation>
</comment>
<proteinExistence type="inferred from homology"/>
<evidence type="ECO:0000256" key="5">
    <source>
        <dbReference type="ARBA" id="ARBA00022692"/>
    </source>
</evidence>
<dbReference type="InterPro" id="IPR004299">
    <property type="entry name" value="MBOAT_fam"/>
</dbReference>
<feature type="transmembrane region" description="Helical" evidence="10">
    <location>
        <begin position="107"/>
        <end position="127"/>
    </location>
</feature>
<comment type="caution">
    <text evidence="11">The sequence shown here is derived from an EMBL/GenBank/DDBJ whole genome shotgun (WGS) entry which is preliminary data.</text>
</comment>
<evidence type="ECO:0000256" key="4">
    <source>
        <dbReference type="ARBA" id="ARBA00022679"/>
    </source>
</evidence>
<dbReference type="PANTHER" id="PTHR13285">
    <property type="entry name" value="ACYLTRANSFERASE"/>
    <property type="match status" value="1"/>
</dbReference>
<evidence type="ECO:0000256" key="8">
    <source>
        <dbReference type="ARBA" id="ARBA00023315"/>
    </source>
</evidence>
<evidence type="ECO:0000256" key="10">
    <source>
        <dbReference type="SAM" id="Phobius"/>
    </source>
</evidence>
<keyword evidence="7 9" id="KW-0472">Membrane</keyword>
<comment type="similarity">
    <text evidence="2 9">Belongs to the membrane-bound acyltransferase family.</text>
</comment>
<dbReference type="PIRSF" id="PIRSF016636">
    <property type="entry name" value="AlgI_DltB"/>
    <property type="match status" value="1"/>
</dbReference>
<evidence type="ECO:0000256" key="9">
    <source>
        <dbReference type="PIRNR" id="PIRNR016636"/>
    </source>
</evidence>
<evidence type="ECO:0000256" key="6">
    <source>
        <dbReference type="ARBA" id="ARBA00022989"/>
    </source>
</evidence>
<feature type="transmembrane region" description="Helical" evidence="10">
    <location>
        <begin position="77"/>
        <end position="95"/>
    </location>
</feature>
<evidence type="ECO:0000256" key="7">
    <source>
        <dbReference type="ARBA" id="ARBA00023136"/>
    </source>
</evidence>
<keyword evidence="4 9" id="KW-0808">Transferase</keyword>
<accession>A0ABS5PQ40</accession>
<keyword evidence="8 9" id="KW-0012">Acyltransferase</keyword>
<dbReference type="PANTHER" id="PTHR13285:SF23">
    <property type="entry name" value="TEICHOIC ACID D-ALANYLTRANSFERASE"/>
    <property type="match status" value="1"/>
</dbReference>
<feature type="transmembrane region" description="Helical" evidence="10">
    <location>
        <begin position="409"/>
        <end position="427"/>
    </location>
</feature>
<name>A0ABS5PQ40_9FIRM</name>
<evidence type="ECO:0000256" key="3">
    <source>
        <dbReference type="ARBA" id="ARBA00022475"/>
    </source>
</evidence>
<feature type="transmembrane region" description="Helical" evidence="10">
    <location>
        <begin position="147"/>
        <end position="168"/>
    </location>
</feature>
<feature type="transmembrane region" description="Helical" evidence="10">
    <location>
        <begin position="6"/>
        <end position="23"/>
    </location>
</feature>
<dbReference type="Proteomes" id="UP000746471">
    <property type="component" value="Unassembled WGS sequence"/>
</dbReference>